<dbReference type="InterPro" id="IPR036071">
    <property type="entry name" value="AMMECR1_dom_sf"/>
</dbReference>
<dbReference type="Pfam" id="PF01871">
    <property type="entry name" value="AMMECR1"/>
    <property type="match status" value="1"/>
</dbReference>
<reference evidence="2 3" key="1">
    <citation type="submission" date="2019-04" db="EMBL/GenBank/DDBJ databases">
        <title>Sulfurimonas crateris sp. nov. a facultative anaerobic sulfur-oxidizing chemolithautotrophic bacterium isolated from a terrestrial mud vulcano.</title>
        <authorList>
            <person name="Ratnikova N.M."/>
            <person name="Slobodkin A.I."/>
            <person name="Merkel A.Y."/>
            <person name="Novikov A."/>
            <person name="Bonch-Osmolovskaya E.A."/>
            <person name="Slobodkina G.B."/>
        </authorList>
    </citation>
    <scope>NUCLEOTIDE SEQUENCE [LARGE SCALE GENOMIC DNA]</scope>
    <source>
        <strain evidence="2 3">SN118</strain>
    </source>
</reference>
<dbReference type="SUPFAM" id="SSF143447">
    <property type="entry name" value="AMMECR1-like"/>
    <property type="match status" value="1"/>
</dbReference>
<organism evidence="2 3">
    <name type="scientific">Sulfurimonas crateris</name>
    <dbReference type="NCBI Taxonomy" id="2574727"/>
    <lineage>
        <taxon>Bacteria</taxon>
        <taxon>Pseudomonadati</taxon>
        <taxon>Campylobacterota</taxon>
        <taxon>Epsilonproteobacteria</taxon>
        <taxon>Campylobacterales</taxon>
        <taxon>Sulfurimonadaceae</taxon>
        <taxon>Sulfurimonas</taxon>
    </lineage>
</organism>
<gene>
    <name evidence="2" type="primary">amrA</name>
    <name evidence="2" type="ORF">FCU45_10155</name>
</gene>
<accession>A0A4U2Z4M5</accession>
<dbReference type="InterPro" id="IPR027485">
    <property type="entry name" value="AMMECR1_N"/>
</dbReference>
<dbReference type="InterPro" id="IPR027623">
    <property type="entry name" value="AmmeMemoSam_A"/>
</dbReference>
<dbReference type="AlphaFoldDB" id="A0A4U2Z4M5"/>
<dbReference type="PANTHER" id="PTHR13016:SF0">
    <property type="entry name" value="AMME SYNDROME CANDIDATE GENE 1 PROTEIN"/>
    <property type="match status" value="1"/>
</dbReference>
<dbReference type="EMBL" id="SZPX01000007">
    <property type="protein sequence ID" value="TKI68764.1"/>
    <property type="molecule type" value="Genomic_DNA"/>
</dbReference>
<dbReference type="InterPro" id="IPR002733">
    <property type="entry name" value="AMMECR1_domain"/>
</dbReference>
<protein>
    <submittedName>
        <fullName evidence="2">AmmeMemoRadiSam system protein A</fullName>
    </submittedName>
</protein>
<dbReference type="NCBIfam" id="TIGR00296">
    <property type="entry name" value="TIGR00296 family protein"/>
    <property type="match status" value="1"/>
</dbReference>
<dbReference type="PANTHER" id="PTHR13016">
    <property type="entry name" value="AMMECR1 HOMOLOG"/>
    <property type="match status" value="1"/>
</dbReference>
<dbReference type="InterPro" id="IPR023473">
    <property type="entry name" value="AMMECR1"/>
</dbReference>
<dbReference type="OrthoDB" id="9782820at2"/>
<dbReference type="NCBIfam" id="TIGR04335">
    <property type="entry name" value="AmmeMemoSam_A"/>
    <property type="match status" value="1"/>
</dbReference>
<name>A0A4U2Z4M5_9BACT</name>
<dbReference type="Gene3D" id="3.30.700.20">
    <property type="entry name" value="Hypothetical protein ph0010, domain 1"/>
    <property type="match status" value="1"/>
</dbReference>
<evidence type="ECO:0000313" key="3">
    <source>
        <dbReference type="Proteomes" id="UP000309561"/>
    </source>
</evidence>
<evidence type="ECO:0000313" key="2">
    <source>
        <dbReference type="EMBL" id="TKI68764.1"/>
    </source>
</evidence>
<dbReference type="PROSITE" id="PS51112">
    <property type="entry name" value="AMMECR1"/>
    <property type="match status" value="1"/>
</dbReference>
<proteinExistence type="predicted"/>
<dbReference type="RefSeq" id="WP_137014902.1">
    <property type="nucleotide sequence ID" value="NZ_SZPX01000007.1"/>
</dbReference>
<comment type="caution">
    <text evidence="2">The sequence shown here is derived from an EMBL/GenBank/DDBJ whole genome shotgun (WGS) entry which is preliminary data.</text>
</comment>
<evidence type="ECO:0000259" key="1">
    <source>
        <dbReference type="PROSITE" id="PS51112"/>
    </source>
</evidence>
<feature type="domain" description="AMMECR1" evidence="1">
    <location>
        <begin position="1"/>
        <end position="191"/>
    </location>
</feature>
<dbReference type="Gene3D" id="3.30.1490.150">
    <property type="entry name" value="Hypothetical protein ph0010, domain 2"/>
    <property type="match status" value="1"/>
</dbReference>
<sequence>MIDPVLLQIAKHAILEEFSNAYTFDKEKLFEKYPFLKIEAATFVTLEYDHHLRGCIGSLVPNRSRYEDIFQNAKSAAFHDPRFHPLSEKELSHINIEVSVLSKPEMIEYEDFDDLLTKVEPQLDGLIFKFDGYQGTFLPQVWRELKSPKIFLEHLSMKAGLSPMVYEKHPDIYKYRVQAINEDFEKIPPLE</sequence>
<dbReference type="Proteomes" id="UP000309561">
    <property type="component" value="Unassembled WGS sequence"/>
</dbReference>
<keyword evidence="3" id="KW-1185">Reference proteome</keyword>